<comment type="caution">
    <text evidence="3">The sequence shown here is derived from an EMBL/GenBank/DDBJ whole genome shotgun (WGS) entry which is preliminary data.</text>
</comment>
<dbReference type="SUPFAM" id="SSF47473">
    <property type="entry name" value="EF-hand"/>
    <property type="match status" value="1"/>
</dbReference>
<sequence>MVIQQILFFFFVTCIQSSSIINIVFTVKNLEGNERLQTSFFTLISSLFQYTSIENLQLHVIGDSDSQQFVDRTLQDLHYTNEIKKLHIDDLTVEYEKLISPLIKLFSSGHTYYKDPLFFLSPFLHRILPENISHVIMLDIDLRFDHDVKQLYELFNQFNQTHILGIARENQPVYRHLLWSYRREHLDTNIGDPPPNGITGFNSGVLLLNLNRIRQSTLFNSYLENPSLIEQLIHKYHFNHPHLGDQDFYTLLSFEHNELFFILPCYWNRQLCTWWKGKGYDDIWENYFNSELNDLFSRFKDDSANDYINVNRLTEVLQAFGRNPSLRDSEQRMNELEAAGKFELTLDDVLQIIDEPWTAVNNDRDGLRQALEKFDTTHEGYIEIEKFRTMMTTIGEPLSDDELDDLIQLGLNDEQTKINIDYLVDQLLGTNA</sequence>
<evidence type="ECO:0000313" key="3">
    <source>
        <dbReference type="EMBL" id="CAF3971486.1"/>
    </source>
</evidence>
<keyword evidence="4" id="KW-1185">Reference proteome</keyword>
<dbReference type="PANTHER" id="PTHR46612:SF1">
    <property type="entry name" value="XYLOSIDE XYLOSYLTRANSFERASE 1"/>
    <property type="match status" value="1"/>
</dbReference>
<evidence type="ECO:0000259" key="2">
    <source>
        <dbReference type="PROSITE" id="PS50222"/>
    </source>
</evidence>
<dbReference type="InterPro" id="IPR042465">
    <property type="entry name" value="XXLT1"/>
</dbReference>
<feature type="signal peptide" evidence="1">
    <location>
        <begin position="1"/>
        <end position="17"/>
    </location>
</feature>
<dbReference type="Gene3D" id="3.90.550.10">
    <property type="entry name" value="Spore Coat Polysaccharide Biosynthesis Protein SpsA, Chain A"/>
    <property type="match status" value="1"/>
</dbReference>
<dbReference type="GO" id="GO:0005509">
    <property type="term" value="F:calcium ion binding"/>
    <property type="evidence" value="ECO:0007669"/>
    <property type="project" value="InterPro"/>
</dbReference>
<protein>
    <recommendedName>
        <fullName evidence="2">EF-hand domain-containing protein</fullName>
    </recommendedName>
</protein>
<reference evidence="3" key="1">
    <citation type="submission" date="2021-02" db="EMBL/GenBank/DDBJ databases">
        <authorList>
            <person name="Nowell W R."/>
        </authorList>
    </citation>
    <scope>NUCLEOTIDE SEQUENCE</scope>
</reference>
<dbReference type="GO" id="GO:0005789">
    <property type="term" value="C:endoplasmic reticulum membrane"/>
    <property type="evidence" value="ECO:0007669"/>
    <property type="project" value="TreeGrafter"/>
</dbReference>
<dbReference type="InterPro" id="IPR002495">
    <property type="entry name" value="Glyco_trans_8"/>
</dbReference>
<feature type="domain" description="EF-hand" evidence="2">
    <location>
        <begin position="362"/>
        <end position="397"/>
    </location>
</feature>
<dbReference type="SUPFAM" id="SSF53448">
    <property type="entry name" value="Nucleotide-diphospho-sugar transferases"/>
    <property type="match status" value="1"/>
</dbReference>
<dbReference type="InterPro" id="IPR029044">
    <property type="entry name" value="Nucleotide-diphossugar_trans"/>
</dbReference>
<dbReference type="Proteomes" id="UP000663866">
    <property type="component" value="Unassembled WGS sequence"/>
</dbReference>
<keyword evidence="1" id="KW-0732">Signal</keyword>
<dbReference type="InterPro" id="IPR011992">
    <property type="entry name" value="EF-hand-dom_pair"/>
</dbReference>
<dbReference type="GO" id="GO:0140560">
    <property type="term" value="F:xylosyl alpha-1,3-xylosyltransferase activity"/>
    <property type="evidence" value="ECO:0007669"/>
    <property type="project" value="TreeGrafter"/>
</dbReference>
<dbReference type="AlphaFoldDB" id="A0A819LXU5"/>
<dbReference type="PANTHER" id="PTHR46612">
    <property type="entry name" value="XYLOSIDE XYLOSYLTRANSFERASE 1"/>
    <property type="match status" value="1"/>
</dbReference>
<organism evidence="3 4">
    <name type="scientific">Rotaria magnacalcarata</name>
    <dbReference type="NCBI Taxonomy" id="392030"/>
    <lineage>
        <taxon>Eukaryota</taxon>
        <taxon>Metazoa</taxon>
        <taxon>Spiralia</taxon>
        <taxon>Gnathifera</taxon>
        <taxon>Rotifera</taxon>
        <taxon>Eurotatoria</taxon>
        <taxon>Bdelloidea</taxon>
        <taxon>Philodinida</taxon>
        <taxon>Philodinidae</taxon>
        <taxon>Rotaria</taxon>
    </lineage>
</organism>
<evidence type="ECO:0000313" key="4">
    <source>
        <dbReference type="Proteomes" id="UP000663866"/>
    </source>
</evidence>
<name>A0A819LXU5_9BILA</name>
<accession>A0A819LXU5</accession>
<dbReference type="EMBL" id="CAJOBG010001946">
    <property type="protein sequence ID" value="CAF3971486.1"/>
    <property type="molecule type" value="Genomic_DNA"/>
</dbReference>
<proteinExistence type="predicted"/>
<dbReference type="Pfam" id="PF01501">
    <property type="entry name" value="Glyco_transf_8"/>
    <property type="match status" value="1"/>
</dbReference>
<dbReference type="PROSITE" id="PS50222">
    <property type="entry name" value="EF_HAND_2"/>
    <property type="match status" value="1"/>
</dbReference>
<dbReference type="GO" id="GO:0016266">
    <property type="term" value="P:protein O-linked glycosylation via N-acetyl-galactosamine"/>
    <property type="evidence" value="ECO:0007669"/>
    <property type="project" value="TreeGrafter"/>
</dbReference>
<dbReference type="FunFam" id="1.10.238.10:FF:000001">
    <property type="entry name" value="Calmodulin 1"/>
    <property type="match status" value="1"/>
</dbReference>
<feature type="chain" id="PRO_5032363738" description="EF-hand domain-containing protein" evidence="1">
    <location>
        <begin position="18"/>
        <end position="432"/>
    </location>
</feature>
<gene>
    <name evidence="3" type="ORF">OVN521_LOCUS13400</name>
</gene>
<dbReference type="Gene3D" id="1.10.238.10">
    <property type="entry name" value="EF-hand"/>
    <property type="match status" value="1"/>
</dbReference>
<dbReference type="InterPro" id="IPR002048">
    <property type="entry name" value="EF_hand_dom"/>
</dbReference>
<evidence type="ECO:0000256" key="1">
    <source>
        <dbReference type="SAM" id="SignalP"/>
    </source>
</evidence>